<dbReference type="Proteomes" id="UP000265520">
    <property type="component" value="Unassembled WGS sequence"/>
</dbReference>
<proteinExistence type="predicted"/>
<dbReference type="InterPro" id="IPR045866">
    <property type="entry name" value="FAM210A/B-like"/>
</dbReference>
<dbReference type="InterPro" id="IPR009688">
    <property type="entry name" value="FAM210A/B-like_dom"/>
</dbReference>
<keyword evidence="1" id="KW-0812">Transmembrane</keyword>
<sequence length="76" mass="8329">MNNITSSYLRECHRVIIFSSKEEGEGQKSKGDQAKELLAKYGGAYLATSITLSLISFALCYVLINAGVDVQTLLQK</sequence>
<dbReference type="GO" id="GO:0009507">
    <property type="term" value="C:chloroplast"/>
    <property type="evidence" value="ECO:0007669"/>
    <property type="project" value="TreeGrafter"/>
</dbReference>
<organism evidence="3 4">
    <name type="scientific">Trifolium medium</name>
    <dbReference type="NCBI Taxonomy" id="97028"/>
    <lineage>
        <taxon>Eukaryota</taxon>
        <taxon>Viridiplantae</taxon>
        <taxon>Streptophyta</taxon>
        <taxon>Embryophyta</taxon>
        <taxon>Tracheophyta</taxon>
        <taxon>Spermatophyta</taxon>
        <taxon>Magnoliopsida</taxon>
        <taxon>eudicotyledons</taxon>
        <taxon>Gunneridae</taxon>
        <taxon>Pentapetalae</taxon>
        <taxon>rosids</taxon>
        <taxon>fabids</taxon>
        <taxon>Fabales</taxon>
        <taxon>Fabaceae</taxon>
        <taxon>Papilionoideae</taxon>
        <taxon>50 kb inversion clade</taxon>
        <taxon>NPAAA clade</taxon>
        <taxon>Hologalegina</taxon>
        <taxon>IRL clade</taxon>
        <taxon>Trifolieae</taxon>
        <taxon>Trifolium</taxon>
    </lineage>
</organism>
<dbReference type="PANTHER" id="PTHR21377">
    <property type="entry name" value="PROTEIN FAM210B, MITOCHONDRIAL"/>
    <property type="match status" value="1"/>
</dbReference>
<evidence type="ECO:0000313" key="3">
    <source>
        <dbReference type="EMBL" id="MCI07986.1"/>
    </source>
</evidence>
<evidence type="ECO:0000256" key="1">
    <source>
        <dbReference type="SAM" id="Phobius"/>
    </source>
</evidence>
<accession>A0A392P9Q2</accession>
<dbReference type="AlphaFoldDB" id="A0A392P9Q2"/>
<dbReference type="EMBL" id="LXQA010067361">
    <property type="protein sequence ID" value="MCI07986.1"/>
    <property type="molecule type" value="Genomic_DNA"/>
</dbReference>
<feature type="domain" description="DUF1279" evidence="2">
    <location>
        <begin position="33"/>
        <end position="76"/>
    </location>
</feature>
<evidence type="ECO:0000313" key="4">
    <source>
        <dbReference type="Proteomes" id="UP000265520"/>
    </source>
</evidence>
<keyword evidence="1" id="KW-1133">Transmembrane helix</keyword>
<protein>
    <submittedName>
        <fullName evidence="3">Protein FAM210B-like</fullName>
    </submittedName>
</protein>
<dbReference type="Pfam" id="PF06916">
    <property type="entry name" value="FAM210A-B_dom"/>
    <property type="match status" value="1"/>
</dbReference>
<feature type="non-terminal residue" evidence="3">
    <location>
        <position position="76"/>
    </location>
</feature>
<comment type="caution">
    <text evidence="3">The sequence shown here is derived from an EMBL/GenBank/DDBJ whole genome shotgun (WGS) entry which is preliminary data.</text>
</comment>
<dbReference type="PANTHER" id="PTHR21377:SF20">
    <property type="entry name" value="OS04G0416000 PROTEIN"/>
    <property type="match status" value="1"/>
</dbReference>
<name>A0A392P9Q2_9FABA</name>
<reference evidence="3 4" key="1">
    <citation type="journal article" date="2018" name="Front. Plant Sci.">
        <title>Red Clover (Trifolium pratense) and Zigzag Clover (T. medium) - A Picture of Genomic Similarities and Differences.</title>
        <authorList>
            <person name="Dluhosova J."/>
            <person name="Istvanek J."/>
            <person name="Nedelnik J."/>
            <person name="Repkova J."/>
        </authorList>
    </citation>
    <scope>NUCLEOTIDE SEQUENCE [LARGE SCALE GENOMIC DNA]</scope>
    <source>
        <strain evidence="4">cv. 10/8</strain>
        <tissue evidence="3">Leaf</tissue>
    </source>
</reference>
<evidence type="ECO:0000259" key="2">
    <source>
        <dbReference type="Pfam" id="PF06916"/>
    </source>
</evidence>
<keyword evidence="4" id="KW-1185">Reference proteome</keyword>
<feature type="transmembrane region" description="Helical" evidence="1">
    <location>
        <begin position="44"/>
        <end position="64"/>
    </location>
</feature>
<keyword evidence="1" id="KW-0472">Membrane</keyword>